<evidence type="ECO:0000256" key="11">
    <source>
        <dbReference type="ARBA" id="ARBA00022884"/>
    </source>
</evidence>
<dbReference type="NCBIfam" id="NF045760">
    <property type="entry name" value="YtpR"/>
    <property type="match status" value="1"/>
</dbReference>
<keyword evidence="6 15" id="KW-0436">Ligase</keyword>
<dbReference type="Pfam" id="PF17759">
    <property type="entry name" value="tRNA_synthFbeta"/>
    <property type="match status" value="1"/>
</dbReference>
<feature type="binding site" evidence="15">
    <location>
        <position position="459"/>
    </location>
    <ligand>
        <name>Mg(2+)</name>
        <dbReference type="ChEBI" id="CHEBI:18420"/>
        <note>shared with alpha subunit</note>
    </ligand>
</feature>
<dbReference type="EC" id="6.1.1.20" evidence="15"/>
<evidence type="ECO:0000256" key="13">
    <source>
        <dbReference type="ARBA" id="ARBA00023146"/>
    </source>
</evidence>
<dbReference type="Pfam" id="PF01588">
    <property type="entry name" value="tRNA_bind"/>
    <property type="match status" value="1"/>
</dbReference>
<dbReference type="SMART" id="SM00874">
    <property type="entry name" value="B5"/>
    <property type="match status" value="1"/>
</dbReference>
<dbReference type="NCBIfam" id="TIGR00472">
    <property type="entry name" value="pheT_bact"/>
    <property type="match status" value="1"/>
</dbReference>
<feature type="domain" description="B5" evidence="19">
    <location>
        <begin position="403"/>
        <end position="481"/>
    </location>
</feature>
<dbReference type="Gene3D" id="3.30.930.10">
    <property type="entry name" value="Bira Bifunctional Protein, Domain 2"/>
    <property type="match status" value="1"/>
</dbReference>
<dbReference type="SUPFAM" id="SSF50249">
    <property type="entry name" value="Nucleic acid-binding proteins"/>
    <property type="match status" value="1"/>
</dbReference>
<dbReference type="Pfam" id="PF03147">
    <property type="entry name" value="FDX-ACB"/>
    <property type="match status" value="1"/>
</dbReference>
<dbReference type="InterPro" id="IPR005121">
    <property type="entry name" value="Fdx_antiC-bd"/>
</dbReference>
<evidence type="ECO:0000256" key="1">
    <source>
        <dbReference type="ARBA" id="ARBA00004496"/>
    </source>
</evidence>
<evidence type="ECO:0000256" key="12">
    <source>
        <dbReference type="ARBA" id="ARBA00022917"/>
    </source>
</evidence>
<comment type="cofactor">
    <cofactor evidence="15">
        <name>Mg(2+)</name>
        <dbReference type="ChEBI" id="CHEBI:18420"/>
    </cofactor>
    <text evidence="15">Binds 2 magnesium ions per tetramer.</text>
</comment>
<comment type="subunit">
    <text evidence="3 15">Tetramer of two alpha and two beta subunits.</text>
</comment>
<dbReference type="InterPro" id="IPR005146">
    <property type="entry name" value="B3/B4_tRNA-bd"/>
</dbReference>
<keyword evidence="4 15" id="KW-0963">Cytoplasm</keyword>
<dbReference type="InterPro" id="IPR004532">
    <property type="entry name" value="Phe-tRNA-ligase_IIc_bsu_bact"/>
</dbReference>
<keyword evidence="21" id="KW-1185">Reference proteome</keyword>
<evidence type="ECO:0000256" key="9">
    <source>
        <dbReference type="ARBA" id="ARBA00022840"/>
    </source>
</evidence>
<keyword evidence="9 15" id="KW-0067">ATP-binding</keyword>
<evidence type="ECO:0000259" key="19">
    <source>
        <dbReference type="PROSITE" id="PS51483"/>
    </source>
</evidence>
<comment type="subcellular location">
    <subcellularLocation>
        <location evidence="1 15">Cytoplasm</location>
    </subcellularLocation>
</comment>
<dbReference type="InterPro" id="IPR009061">
    <property type="entry name" value="DNA-bd_dom_put_sf"/>
</dbReference>
<keyword evidence="11 16" id="KW-0694">RNA-binding</keyword>
<dbReference type="SUPFAM" id="SSF55681">
    <property type="entry name" value="Class II aaRS and biotin synthetases"/>
    <property type="match status" value="1"/>
</dbReference>
<protein>
    <recommendedName>
        <fullName evidence="15">Phenylalanine--tRNA ligase beta subunit</fullName>
        <ecNumber evidence="15">6.1.1.20</ecNumber>
    </recommendedName>
    <alternativeName>
        <fullName evidence="15">Phenylalanyl-tRNA synthetase beta subunit</fullName>
        <shortName evidence="15">PheRS</shortName>
    </alternativeName>
</protein>
<dbReference type="Proteomes" id="UP000268908">
    <property type="component" value="Unassembled WGS sequence"/>
</dbReference>
<evidence type="ECO:0000256" key="2">
    <source>
        <dbReference type="ARBA" id="ARBA00008653"/>
    </source>
</evidence>
<feature type="binding site" evidence="15">
    <location>
        <position position="469"/>
    </location>
    <ligand>
        <name>Mg(2+)</name>
        <dbReference type="ChEBI" id="CHEBI:18420"/>
        <note>shared with alpha subunit</note>
    </ligand>
</feature>
<gene>
    <name evidence="15" type="primary">pheT</name>
    <name evidence="20" type="ORF">DFR35_1363</name>
</gene>
<dbReference type="PANTHER" id="PTHR10947">
    <property type="entry name" value="PHENYLALANYL-TRNA SYNTHETASE BETA CHAIN AND LEUCINE-RICH REPEAT-CONTAINING PROTEIN 47"/>
    <property type="match status" value="1"/>
</dbReference>
<dbReference type="Gene3D" id="3.50.40.10">
    <property type="entry name" value="Phenylalanyl-trna Synthetase, Chain B, domain 3"/>
    <property type="match status" value="1"/>
</dbReference>
<dbReference type="Pfam" id="PF03484">
    <property type="entry name" value="B5"/>
    <property type="match status" value="1"/>
</dbReference>
<dbReference type="SMART" id="SM00896">
    <property type="entry name" value="FDX-ACB"/>
    <property type="match status" value="1"/>
</dbReference>
<dbReference type="RefSeq" id="WP_121240981.1">
    <property type="nucleotide sequence ID" value="NZ_BHVV01000006.1"/>
</dbReference>
<dbReference type="PROSITE" id="PS51447">
    <property type="entry name" value="FDX_ACB"/>
    <property type="match status" value="1"/>
</dbReference>
<dbReference type="GO" id="GO:0005524">
    <property type="term" value="F:ATP binding"/>
    <property type="evidence" value="ECO:0007669"/>
    <property type="project" value="UniProtKB-UniRule"/>
</dbReference>
<dbReference type="InterPro" id="IPR002547">
    <property type="entry name" value="tRNA-bd_dom"/>
</dbReference>
<dbReference type="InterPro" id="IPR041616">
    <property type="entry name" value="PheRS_beta_core"/>
</dbReference>
<dbReference type="Gene3D" id="2.40.50.140">
    <property type="entry name" value="Nucleic acid-binding proteins"/>
    <property type="match status" value="1"/>
</dbReference>
<dbReference type="InterPro" id="IPR033714">
    <property type="entry name" value="tRNA_bind_bactPheRS"/>
</dbReference>
<dbReference type="FunFam" id="3.30.70.380:FF:000001">
    <property type="entry name" value="Phenylalanine--tRNA ligase beta subunit"/>
    <property type="match status" value="1"/>
</dbReference>
<feature type="binding site" evidence="15">
    <location>
        <position position="465"/>
    </location>
    <ligand>
        <name>Mg(2+)</name>
        <dbReference type="ChEBI" id="CHEBI:18420"/>
        <note>shared with alpha subunit</note>
    </ligand>
</feature>
<evidence type="ECO:0000256" key="10">
    <source>
        <dbReference type="ARBA" id="ARBA00022842"/>
    </source>
</evidence>
<feature type="binding site" evidence="15">
    <location>
        <position position="468"/>
    </location>
    <ligand>
        <name>Mg(2+)</name>
        <dbReference type="ChEBI" id="CHEBI:18420"/>
        <note>shared with alpha subunit</note>
    </ligand>
</feature>
<accession>A0A497XET8</accession>
<dbReference type="GO" id="GO:0009328">
    <property type="term" value="C:phenylalanine-tRNA ligase complex"/>
    <property type="evidence" value="ECO:0007669"/>
    <property type="project" value="TreeGrafter"/>
</dbReference>
<keyword evidence="7 15" id="KW-0479">Metal-binding</keyword>
<dbReference type="InterPro" id="IPR036690">
    <property type="entry name" value="Fdx_antiC-bd_sf"/>
</dbReference>
<dbReference type="InterPro" id="IPR045060">
    <property type="entry name" value="Phe-tRNA-ligase_IIc_bsu"/>
</dbReference>
<keyword evidence="13 15" id="KW-0030">Aminoacyl-tRNA synthetase</keyword>
<comment type="similarity">
    <text evidence="2 15">Belongs to the phenylalanyl-tRNA synthetase beta subunit family. Type 1 subfamily.</text>
</comment>
<evidence type="ECO:0000313" key="21">
    <source>
        <dbReference type="Proteomes" id="UP000268908"/>
    </source>
</evidence>
<dbReference type="PROSITE" id="PS50886">
    <property type="entry name" value="TRBD"/>
    <property type="match status" value="1"/>
</dbReference>
<dbReference type="PROSITE" id="PS51483">
    <property type="entry name" value="B5"/>
    <property type="match status" value="1"/>
</dbReference>
<evidence type="ECO:0000256" key="5">
    <source>
        <dbReference type="ARBA" id="ARBA00022555"/>
    </source>
</evidence>
<feature type="domain" description="FDX-ACB" evidence="18">
    <location>
        <begin position="707"/>
        <end position="800"/>
    </location>
</feature>
<evidence type="ECO:0000256" key="7">
    <source>
        <dbReference type="ARBA" id="ARBA00022723"/>
    </source>
</evidence>
<dbReference type="GO" id="GO:0006432">
    <property type="term" value="P:phenylalanyl-tRNA aminoacylation"/>
    <property type="evidence" value="ECO:0007669"/>
    <property type="project" value="UniProtKB-UniRule"/>
</dbReference>
<evidence type="ECO:0000256" key="4">
    <source>
        <dbReference type="ARBA" id="ARBA00022490"/>
    </source>
</evidence>
<dbReference type="AlphaFoldDB" id="A0A497XET8"/>
<evidence type="ECO:0000256" key="3">
    <source>
        <dbReference type="ARBA" id="ARBA00011209"/>
    </source>
</evidence>
<dbReference type="SUPFAM" id="SSF46955">
    <property type="entry name" value="Putative DNA-binding domain"/>
    <property type="match status" value="1"/>
</dbReference>
<dbReference type="Pfam" id="PF03483">
    <property type="entry name" value="B3_4"/>
    <property type="match status" value="1"/>
</dbReference>
<evidence type="ECO:0000256" key="8">
    <source>
        <dbReference type="ARBA" id="ARBA00022741"/>
    </source>
</evidence>
<reference evidence="20 21" key="1">
    <citation type="submission" date="2018-10" db="EMBL/GenBank/DDBJ databases">
        <title>Genomic Encyclopedia of Type Strains, Phase IV (KMG-IV): sequencing the most valuable type-strain genomes for metagenomic binning, comparative biology and taxonomic classification.</title>
        <authorList>
            <person name="Goeker M."/>
        </authorList>
    </citation>
    <scope>NUCLEOTIDE SEQUENCE [LARGE SCALE GENOMIC DNA]</scope>
    <source>
        <strain evidence="20 21">DSM 26916</strain>
    </source>
</reference>
<keyword evidence="5 16" id="KW-0820">tRNA-binding</keyword>
<dbReference type="EMBL" id="RCCI01000005">
    <property type="protein sequence ID" value="RLJ64718.1"/>
    <property type="molecule type" value="Genomic_DNA"/>
</dbReference>
<dbReference type="CDD" id="cd00769">
    <property type="entry name" value="PheRS_beta_core"/>
    <property type="match status" value="1"/>
</dbReference>
<dbReference type="Gene3D" id="3.30.56.10">
    <property type="match status" value="2"/>
</dbReference>
<dbReference type="InterPro" id="IPR012340">
    <property type="entry name" value="NA-bd_OB-fold"/>
</dbReference>
<dbReference type="OrthoDB" id="9805455at2"/>
<dbReference type="InterPro" id="IPR005147">
    <property type="entry name" value="tRNA_synthase_B5-dom"/>
</dbReference>
<dbReference type="CDD" id="cd02796">
    <property type="entry name" value="tRNA_bind_bactPheRS"/>
    <property type="match status" value="1"/>
</dbReference>
<dbReference type="Gene3D" id="3.30.70.380">
    <property type="entry name" value="Ferrodoxin-fold anticodon-binding domain"/>
    <property type="match status" value="1"/>
</dbReference>
<evidence type="ECO:0000259" key="17">
    <source>
        <dbReference type="PROSITE" id="PS50886"/>
    </source>
</evidence>
<dbReference type="FunFam" id="2.40.50.140:FF:000045">
    <property type="entry name" value="Phenylalanine--tRNA ligase beta subunit"/>
    <property type="match status" value="1"/>
</dbReference>
<dbReference type="GO" id="GO:0000049">
    <property type="term" value="F:tRNA binding"/>
    <property type="evidence" value="ECO:0007669"/>
    <property type="project" value="UniProtKB-UniRule"/>
</dbReference>
<evidence type="ECO:0000259" key="18">
    <source>
        <dbReference type="PROSITE" id="PS51447"/>
    </source>
</evidence>
<proteinExistence type="inferred from homology"/>
<name>A0A497XET8_9PROT</name>
<evidence type="ECO:0000313" key="20">
    <source>
        <dbReference type="EMBL" id="RLJ64718.1"/>
    </source>
</evidence>
<evidence type="ECO:0000256" key="15">
    <source>
        <dbReference type="HAMAP-Rule" id="MF_00283"/>
    </source>
</evidence>
<dbReference type="FunFam" id="3.50.40.10:FF:000001">
    <property type="entry name" value="Phenylalanine--tRNA ligase beta subunit"/>
    <property type="match status" value="1"/>
</dbReference>
<sequence>MQFPESWLRALVNPPLSTAELCHLLTMAGLEVEETRPAAAEFSNVVVARVLSVEKHPDADKLKLCKVDTGEHGVLAIVCGAPNVAADMVVPCALVGARLPGIEIRKAKVRGIESSGMLCSARELGLSEDHGGLLPLPADAPIGRNVRDYLNLDDTLITLKLTPNRADCLSLSGIAREVAALTGAPLKHFAVEPVVPVHDEIRGVVLDVPAACPRYCGRIVRGVNARAATPDWMKQRIERCGIRSISALVDVTNYVMLELGQPLHAFDDAELSGAIHVRYPAPGEQLLLLNEQTVQPSADTAVIADEQGGARALALAGIMGGEHSGINDATTDLFLESAFFAPDAIAGKARALGFSSDASYRYERGVDFNLQRVAIERATRLILDICGGRPGPVVEAVAADDLPKRTPVRLRSARAAKVLGIVLAPAQIEALLTGLGLGCVRDPGNDGDFVVTPPSHRFDIAIEEDLIEELARLHGYDNIPAPPPKARMAMLPQTESRRSTADVRRMLAGRGFHEVVNFSFVEACWEADFCGNAAPITLANPIASQMGVMRSSLIGGLVGNLIANRSRQVERVRAFEIGRCFEADAAGTPVPGFNQPLRVAGLCSGTALPEQWGAPSRAVDFFDVKADIEALAAPVVLRFERVAHSALHPGRAATVVLEGRAIGVIGEIHPRWVQKYELAGLGGAPVVFELELEALLARALPAYREISRYPAVTRDIALVVGQEQAVQPLLDALKGRAADIVRSVELFDVYHGKGLPEGKKSLAFRIVMQDTQRTLSDGEVEATLAALVTTAQAGFAAELRK</sequence>
<keyword evidence="8 15" id="KW-0547">Nucleotide-binding</keyword>
<evidence type="ECO:0000256" key="14">
    <source>
        <dbReference type="ARBA" id="ARBA00049255"/>
    </source>
</evidence>
<dbReference type="PANTHER" id="PTHR10947:SF0">
    <property type="entry name" value="PHENYLALANINE--TRNA LIGASE BETA SUBUNIT"/>
    <property type="match status" value="1"/>
</dbReference>
<evidence type="ECO:0000256" key="16">
    <source>
        <dbReference type="PROSITE-ProRule" id="PRU00209"/>
    </source>
</evidence>
<evidence type="ECO:0000256" key="6">
    <source>
        <dbReference type="ARBA" id="ARBA00022598"/>
    </source>
</evidence>
<dbReference type="SUPFAM" id="SSF56037">
    <property type="entry name" value="PheT/TilS domain"/>
    <property type="match status" value="1"/>
</dbReference>
<dbReference type="InterPro" id="IPR045864">
    <property type="entry name" value="aa-tRNA-synth_II/BPL/LPL"/>
</dbReference>
<organism evidence="20 21">
    <name type="scientific">Sulfurisoma sediminicola</name>
    <dbReference type="NCBI Taxonomy" id="1381557"/>
    <lineage>
        <taxon>Bacteria</taxon>
        <taxon>Pseudomonadati</taxon>
        <taxon>Pseudomonadota</taxon>
        <taxon>Betaproteobacteria</taxon>
        <taxon>Nitrosomonadales</taxon>
        <taxon>Sterolibacteriaceae</taxon>
        <taxon>Sulfurisoma</taxon>
    </lineage>
</organism>
<dbReference type="HAMAP" id="MF_00283">
    <property type="entry name" value="Phe_tRNA_synth_beta1"/>
    <property type="match status" value="1"/>
</dbReference>
<feature type="domain" description="TRNA-binding" evidence="17">
    <location>
        <begin position="39"/>
        <end position="147"/>
    </location>
</feature>
<keyword evidence="10 15" id="KW-0460">Magnesium</keyword>
<keyword evidence="12 15" id="KW-0648">Protein biosynthesis</keyword>
<dbReference type="SUPFAM" id="SSF54991">
    <property type="entry name" value="Anticodon-binding domain of PheRS"/>
    <property type="match status" value="1"/>
</dbReference>
<comment type="caution">
    <text evidence="20">The sequence shown here is derived from an EMBL/GenBank/DDBJ whole genome shotgun (WGS) entry which is preliminary data.</text>
</comment>
<dbReference type="GO" id="GO:0000287">
    <property type="term" value="F:magnesium ion binding"/>
    <property type="evidence" value="ECO:0007669"/>
    <property type="project" value="UniProtKB-UniRule"/>
</dbReference>
<dbReference type="InterPro" id="IPR020825">
    <property type="entry name" value="Phe-tRNA_synthase-like_B3/B4"/>
</dbReference>
<dbReference type="SMART" id="SM00873">
    <property type="entry name" value="B3_4"/>
    <property type="match status" value="1"/>
</dbReference>
<dbReference type="GO" id="GO:0004826">
    <property type="term" value="F:phenylalanine-tRNA ligase activity"/>
    <property type="evidence" value="ECO:0007669"/>
    <property type="project" value="UniProtKB-UniRule"/>
</dbReference>
<comment type="catalytic activity">
    <reaction evidence="14 15">
        <text>tRNA(Phe) + L-phenylalanine + ATP = L-phenylalanyl-tRNA(Phe) + AMP + diphosphate + H(+)</text>
        <dbReference type="Rhea" id="RHEA:19413"/>
        <dbReference type="Rhea" id="RHEA-COMP:9668"/>
        <dbReference type="Rhea" id="RHEA-COMP:9699"/>
        <dbReference type="ChEBI" id="CHEBI:15378"/>
        <dbReference type="ChEBI" id="CHEBI:30616"/>
        <dbReference type="ChEBI" id="CHEBI:33019"/>
        <dbReference type="ChEBI" id="CHEBI:58095"/>
        <dbReference type="ChEBI" id="CHEBI:78442"/>
        <dbReference type="ChEBI" id="CHEBI:78531"/>
        <dbReference type="ChEBI" id="CHEBI:456215"/>
        <dbReference type="EC" id="6.1.1.20"/>
    </reaction>
</comment>